<keyword evidence="1" id="KW-0812">Transmembrane</keyword>
<comment type="caution">
    <text evidence="2">The sequence shown here is derived from an EMBL/GenBank/DDBJ whole genome shotgun (WGS) entry which is preliminary data.</text>
</comment>
<proteinExistence type="predicted"/>
<feature type="transmembrane region" description="Helical" evidence="1">
    <location>
        <begin position="58"/>
        <end position="79"/>
    </location>
</feature>
<accession>A0A4U5MUR3</accession>
<dbReference type="AlphaFoldDB" id="A0A4U5MUR3"/>
<keyword evidence="1" id="KW-1133">Transmembrane helix</keyword>
<feature type="transmembrane region" description="Helical" evidence="1">
    <location>
        <begin position="122"/>
        <end position="141"/>
    </location>
</feature>
<keyword evidence="1" id="KW-0472">Membrane</keyword>
<reference evidence="2 3" key="2">
    <citation type="journal article" date="2019" name="G3 (Bethesda)">
        <title>Hybrid Assembly of the Genome of the Entomopathogenic Nematode Steinernema carpocapsae Identifies the X-Chromosome.</title>
        <authorList>
            <person name="Serra L."/>
            <person name="Macchietto M."/>
            <person name="Macias-Munoz A."/>
            <person name="McGill C.J."/>
            <person name="Rodriguez I.M."/>
            <person name="Rodriguez B."/>
            <person name="Murad R."/>
            <person name="Mortazavi A."/>
        </authorList>
    </citation>
    <scope>NUCLEOTIDE SEQUENCE [LARGE SCALE GENOMIC DNA]</scope>
    <source>
        <strain evidence="2 3">ALL</strain>
    </source>
</reference>
<sequence length="158" mass="18184">MPTDGEEQRLQGDNVRKKKIFCCCCTVSVESAALIIAIITAVVSFINIFLFIDADYSVLAIITNLAWCFTAFFAIYGTWKHCPQAVFPFLVMQCLAVTFIAITLIGSFVRSFYKTFSYNRELIMFFYVIFLPLELWLTYTVRRSYNHMKASSTEILEL</sequence>
<keyword evidence="3" id="KW-1185">Reference proteome</keyword>
<evidence type="ECO:0000313" key="3">
    <source>
        <dbReference type="Proteomes" id="UP000298663"/>
    </source>
</evidence>
<gene>
    <name evidence="2" type="ORF">L596_020854</name>
</gene>
<feature type="transmembrane region" description="Helical" evidence="1">
    <location>
        <begin position="20"/>
        <end position="52"/>
    </location>
</feature>
<name>A0A4U5MUR3_STECR</name>
<evidence type="ECO:0000313" key="2">
    <source>
        <dbReference type="EMBL" id="TKR73556.1"/>
    </source>
</evidence>
<evidence type="ECO:0008006" key="4">
    <source>
        <dbReference type="Google" id="ProtNLM"/>
    </source>
</evidence>
<feature type="transmembrane region" description="Helical" evidence="1">
    <location>
        <begin position="86"/>
        <end position="110"/>
    </location>
</feature>
<protein>
    <recommendedName>
        <fullName evidence="4">MARVEL domain-containing protein</fullName>
    </recommendedName>
</protein>
<dbReference type="Proteomes" id="UP000298663">
    <property type="component" value="Unassembled WGS sequence"/>
</dbReference>
<evidence type="ECO:0000256" key="1">
    <source>
        <dbReference type="SAM" id="Phobius"/>
    </source>
</evidence>
<organism evidence="2 3">
    <name type="scientific">Steinernema carpocapsae</name>
    <name type="common">Entomopathogenic nematode</name>
    <dbReference type="NCBI Taxonomy" id="34508"/>
    <lineage>
        <taxon>Eukaryota</taxon>
        <taxon>Metazoa</taxon>
        <taxon>Ecdysozoa</taxon>
        <taxon>Nematoda</taxon>
        <taxon>Chromadorea</taxon>
        <taxon>Rhabditida</taxon>
        <taxon>Tylenchina</taxon>
        <taxon>Panagrolaimomorpha</taxon>
        <taxon>Strongyloidoidea</taxon>
        <taxon>Steinernematidae</taxon>
        <taxon>Steinernema</taxon>
    </lineage>
</organism>
<dbReference type="EMBL" id="AZBU02000006">
    <property type="protein sequence ID" value="TKR73556.1"/>
    <property type="molecule type" value="Genomic_DNA"/>
</dbReference>
<reference evidence="2 3" key="1">
    <citation type="journal article" date="2015" name="Genome Biol.">
        <title>Comparative genomics of Steinernema reveals deeply conserved gene regulatory networks.</title>
        <authorList>
            <person name="Dillman A.R."/>
            <person name="Macchietto M."/>
            <person name="Porter C.F."/>
            <person name="Rogers A."/>
            <person name="Williams B."/>
            <person name="Antoshechkin I."/>
            <person name="Lee M.M."/>
            <person name="Goodwin Z."/>
            <person name="Lu X."/>
            <person name="Lewis E.E."/>
            <person name="Goodrich-Blair H."/>
            <person name="Stock S.P."/>
            <person name="Adams B.J."/>
            <person name="Sternberg P.W."/>
            <person name="Mortazavi A."/>
        </authorList>
    </citation>
    <scope>NUCLEOTIDE SEQUENCE [LARGE SCALE GENOMIC DNA]</scope>
    <source>
        <strain evidence="2 3">ALL</strain>
    </source>
</reference>